<organism evidence="2 3">
    <name type="scientific">Byssothecium circinans</name>
    <dbReference type="NCBI Taxonomy" id="147558"/>
    <lineage>
        <taxon>Eukaryota</taxon>
        <taxon>Fungi</taxon>
        <taxon>Dikarya</taxon>
        <taxon>Ascomycota</taxon>
        <taxon>Pezizomycotina</taxon>
        <taxon>Dothideomycetes</taxon>
        <taxon>Pleosporomycetidae</taxon>
        <taxon>Pleosporales</taxon>
        <taxon>Massarineae</taxon>
        <taxon>Massarinaceae</taxon>
        <taxon>Byssothecium</taxon>
    </lineage>
</organism>
<gene>
    <name evidence="2" type="ORF">CC80DRAFT_406879</name>
</gene>
<dbReference type="EMBL" id="ML976985">
    <property type="protein sequence ID" value="KAF1959286.1"/>
    <property type="molecule type" value="Genomic_DNA"/>
</dbReference>
<dbReference type="InterPro" id="IPR010730">
    <property type="entry name" value="HET"/>
</dbReference>
<dbReference type="Pfam" id="PF06985">
    <property type="entry name" value="HET"/>
    <property type="match status" value="1"/>
</dbReference>
<proteinExistence type="predicted"/>
<evidence type="ECO:0000259" key="1">
    <source>
        <dbReference type="Pfam" id="PF06985"/>
    </source>
</evidence>
<evidence type="ECO:0000313" key="2">
    <source>
        <dbReference type="EMBL" id="KAF1959286.1"/>
    </source>
</evidence>
<accession>A0A6A5U8V5</accession>
<evidence type="ECO:0000313" key="3">
    <source>
        <dbReference type="Proteomes" id="UP000800035"/>
    </source>
</evidence>
<keyword evidence="3" id="KW-1185">Reference proteome</keyword>
<dbReference type="OrthoDB" id="2958217at2759"/>
<dbReference type="AlphaFoldDB" id="A0A6A5U8V5"/>
<sequence>MQTTLAQSTRSPQAFEQAKYWIQDCRQNHKECHRSRQDATLPTRLVCVKREEPGSGSEPELSAHICESDSLSANVLYLTLSHAWGTEKFVTLTQSNLDQFRTSIPFKTLSRTFQEAIHVVSGLGFQYIWIDSLCIVQDDQKDWERESLKMGDVYAFAVCNLTASAFDTGGLGISPQERLSNPVPPRVCIKSSKWRSSVAFIICEGQPWRENWERPIFRRAWVLQEQILAIRALHFGRDQMFWECKHTLANEVWPVGRMISSNRAPVNRRRQFDARRLNHYSNDSLRLQKSPYDTWMKIVYDYSSRKLTYASDRLPALSGIASLFTTILEKDEYLLGLWKKDIHRGLLWRQTESPGDFNKPDWSHAPSWSWASLN</sequence>
<dbReference type="PANTHER" id="PTHR33112:SF8">
    <property type="entry name" value="HETEROKARYON INCOMPATIBILITY DOMAIN-CONTAINING PROTEIN"/>
    <property type="match status" value="1"/>
</dbReference>
<name>A0A6A5U8V5_9PLEO</name>
<dbReference type="Proteomes" id="UP000800035">
    <property type="component" value="Unassembled WGS sequence"/>
</dbReference>
<reference evidence="2" key="1">
    <citation type="journal article" date="2020" name="Stud. Mycol.">
        <title>101 Dothideomycetes genomes: a test case for predicting lifestyles and emergence of pathogens.</title>
        <authorList>
            <person name="Haridas S."/>
            <person name="Albert R."/>
            <person name="Binder M."/>
            <person name="Bloem J."/>
            <person name="Labutti K."/>
            <person name="Salamov A."/>
            <person name="Andreopoulos B."/>
            <person name="Baker S."/>
            <person name="Barry K."/>
            <person name="Bills G."/>
            <person name="Bluhm B."/>
            <person name="Cannon C."/>
            <person name="Castanera R."/>
            <person name="Culley D."/>
            <person name="Daum C."/>
            <person name="Ezra D."/>
            <person name="Gonzalez J."/>
            <person name="Henrissat B."/>
            <person name="Kuo A."/>
            <person name="Liang C."/>
            <person name="Lipzen A."/>
            <person name="Lutzoni F."/>
            <person name="Magnuson J."/>
            <person name="Mondo S."/>
            <person name="Nolan M."/>
            <person name="Ohm R."/>
            <person name="Pangilinan J."/>
            <person name="Park H.-J."/>
            <person name="Ramirez L."/>
            <person name="Alfaro M."/>
            <person name="Sun H."/>
            <person name="Tritt A."/>
            <person name="Yoshinaga Y."/>
            <person name="Zwiers L.-H."/>
            <person name="Turgeon B."/>
            <person name="Goodwin S."/>
            <person name="Spatafora J."/>
            <person name="Crous P."/>
            <person name="Grigoriev I."/>
        </authorList>
    </citation>
    <scope>NUCLEOTIDE SEQUENCE</scope>
    <source>
        <strain evidence="2">CBS 675.92</strain>
    </source>
</reference>
<feature type="domain" description="Heterokaryon incompatibility" evidence="1">
    <location>
        <begin position="77"/>
        <end position="225"/>
    </location>
</feature>
<feature type="non-terminal residue" evidence="2">
    <location>
        <position position="374"/>
    </location>
</feature>
<dbReference type="PANTHER" id="PTHR33112">
    <property type="entry name" value="DOMAIN PROTEIN, PUTATIVE-RELATED"/>
    <property type="match status" value="1"/>
</dbReference>
<protein>
    <submittedName>
        <fullName evidence="2">HET-domain-containing protein</fullName>
    </submittedName>
</protein>